<dbReference type="HOGENOM" id="CLU_1644949_0_0_1"/>
<evidence type="ECO:0000313" key="1">
    <source>
        <dbReference type="EMBL" id="EFE37987.1"/>
    </source>
</evidence>
<organism evidence="1 2">
    <name type="scientific">Trichophyton verrucosum (strain HKI 0517)</name>
    <dbReference type="NCBI Taxonomy" id="663202"/>
    <lineage>
        <taxon>Eukaryota</taxon>
        <taxon>Fungi</taxon>
        <taxon>Dikarya</taxon>
        <taxon>Ascomycota</taxon>
        <taxon>Pezizomycotina</taxon>
        <taxon>Eurotiomycetes</taxon>
        <taxon>Eurotiomycetidae</taxon>
        <taxon>Onygenales</taxon>
        <taxon>Arthrodermataceae</taxon>
        <taxon>Trichophyton</taxon>
    </lineage>
</organism>
<sequence>MAHLLMNEKFDTSTFLAGLAFIENIEDFISFSMSIGSIGRKNIVSLELHWESKAGIFSTVRSTRVKEDHKSPQLVAVSPCVKVRGTPRRILELENITSPVDDGMLNAVHLESFKTHPRNLELCSLKVERVHLNGFESSLDRNQVSIEMSLSNGAKELWNTH</sequence>
<dbReference type="Proteomes" id="UP000008383">
    <property type="component" value="Unassembled WGS sequence"/>
</dbReference>
<dbReference type="RefSeq" id="XP_003018632.1">
    <property type="nucleotide sequence ID" value="XM_003018586.1"/>
</dbReference>
<name>D4DJF4_TRIVH</name>
<comment type="caution">
    <text evidence="1">The sequence shown here is derived from an EMBL/GenBank/DDBJ whole genome shotgun (WGS) entry which is preliminary data.</text>
</comment>
<dbReference type="AlphaFoldDB" id="D4DJF4"/>
<accession>D4DJF4</accession>
<evidence type="ECO:0000313" key="2">
    <source>
        <dbReference type="Proteomes" id="UP000008383"/>
    </source>
</evidence>
<gene>
    <name evidence="1" type="ORF">TRV_07320</name>
</gene>
<dbReference type="OrthoDB" id="5413827at2759"/>
<dbReference type="KEGG" id="tve:TRV_07320"/>
<dbReference type="EMBL" id="ACYE01000437">
    <property type="protein sequence ID" value="EFE37987.1"/>
    <property type="molecule type" value="Genomic_DNA"/>
</dbReference>
<proteinExistence type="predicted"/>
<protein>
    <submittedName>
        <fullName evidence="1">Uncharacterized protein</fullName>
    </submittedName>
</protein>
<dbReference type="GeneID" id="9580783"/>
<reference evidence="2" key="1">
    <citation type="journal article" date="2011" name="Genome Biol.">
        <title>Comparative and functional genomics provide insights into the pathogenicity of dermatophytic fungi.</title>
        <authorList>
            <person name="Burmester A."/>
            <person name="Shelest E."/>
            <person name="Gloeckner G."/>
            <person name="Heddergott C."/>
            <person name="Schindler S."/>
            <person name="Staib P."/>
            <person name="Heidel A."/>
            <person name="Felder M."/>
            <person name="Petzold A."/>
            <person name="Szafranski K."/>
            <person name="Feuermann M."/>
            <person name="Pedruzzi I."/>
            <person name="Priebe S."/>
            <person name="Groth M."/>
            <person name="Winkler R."/>
            <person name="Li W."/>
            <person name="Kniemeyer O."/>
            <person name="Schroeckh V."/>
            <person name="Hertweck C."/>
            <person name="Hube B."/>
            <person name="White T.C."/>
            <person name="Platzer M."/>
            <person name="Guthke R."/>
            <person name="Heitman J."/>
            <person name="Woestemeyer J."/>
            <person name="Zipfel P.F."/>
            <person name="Monod M."/>
            <person name="Brakhage A.A."/>
        </authorList>
    </citation>
    <scope>NUCLEOTIDE SEQUENCE [LARGE SCALE GENOMIC DNA]</scope>
    <source>
        <strain evidence="2">HKI 0517</strain>
    </source>
</reference>
<keyword evidence="2" id="KW-1185">Reference proteome</keyword>